<gene>
    <name evidence="3" type="ORF">K7B10_38855</name>
</gene>
<evidence type="ECO:0000259" key="2">
    <source>
        <dbReference type="Pfam" id="PF01610"/>
    </source>
</evidence>
<comment type="caution">
    <text evidence="3">The sequence shown here is derived from an EMBL/GenBank/DDBJ whole genome shotgun (WGS) entry which is preliminary data.</text>
</comment>
<dbReference type="InterPro" id="IPR047951">
    <property type="entry name" value="Transpos_ISL3"/>
</dbReference>
<organism evidence="3 4">
    <name type="scientific">Streptomyces flavotricini</name>
    <dbReference type="NCBI Taxonomy" id="66888"/>
    <lineage>
        <taxon>Bacteria</taxon>
        <taxon>Bacillati</taxon>
        <taxon>Actinomycetota</taxon>
        <taxon>Actinomycetes</taxon>
        <taxon>Kitasatosporales</taxon>
        <taxon>Streptomycetaceae</taxon>
        <taxon>Streptomyces</taxon>
    </lineage>
</organism>
<dbReference type="PANTHER" id="PTHR33498:SF1">
    <property type="entry name" value="TRANSPOSASE FOR INSERTION SEQUENCE ELEMENT IS1557"/>
    <property type="match status" value="1"/>
</dbReference>
<evidence type="ECO:0000313" key="3">
    <source>
        <dbReference type="EMBL" id="MCC0100620.1"/>
    </source>
</evidence>
<dbReference type="Pfam" id="PF01610">
    <property type="entry name" value="DDE_Tnp_ISL3"/>
    <property type="match status" value="1"/>
</dbReference>
<name>A0ABS8EHS0_9ACTN</name>
<dbReference type="EMBL" id="JAINUL010000001">
    <property type="protein sequence ID" value="MCC0100620.1"/>
    <property type="molecule type" value="Genomic_DNA"/>
</dbReference>
<accession>A0ABS8EHS0</accession>
<sequence>MDDFAFRRGHTYGTVLVDVEGGKPFDVLPDRRSETLLAWLEAHPGAEVICRDRATGYTRAIKQAAHRGDRSGRPVASAAESVRCGGEDMSPAPRLPAETRSGAGST</sequence>
<keyword evidence="4" id="KW-1185">Reference proteome</keyword>
<dbReference type="PANTHER" id="PTHR33498">
    <property type="entry name" value="TRANSPOSASE FOR INSERTION SEQUENCE ELEMENT IS1557"/>
    <property type="match status" value="1"/>
</dbReference>
<protein>
    <submittedName>
        <fullName evidence="3">Transposase</fullName>
    </submittedName>
</protein>
<dbReference type="Proteomes" id="UP001520654">
    <property type="component" value="Unassembled WGS sequence"/>
</dbReference>
<proteinExistence type="predicted"/>
<feature type="domain" description="Transposase IS204/IS1001/IS1096/IS1165 DDE" evidence="2">
    <location>
        <begin position="1"/>
        <end position="65"/>
    </location>
</feature>
<evidence type="ECO:0000313" key="4">
    <source>
        <dbReference type="Proteomes" id="UP001520654"/>
    </source>
</evidence>
<dbReference type="InterPro" id="IPR002560">
    <property type="entry name" value="Transposase_DDE"/>
</dbReference>
<reference evidence="3 4" key="1">
    <citation type="submission" date="2021-08" db="EMBL/GenBank/DDBJ databases">
        <title>Genomic Architecture of Streptomyces flavotricini NGL1 and Streptomyces erythrochromogenes HMS4 With Differential Plant Beneficial attributes and laccase production capabilities.</title>
        <authorList>
            <person name="Salwan R."/>
            <person name="Kaur R."/>
            <person name="Sharma V."/>
        </authorList>
    </citation>
    <scope>NUCLEOTIDE SEQUENCE [LARGE SCALE GENOMIC DNA]</scope>
    <source>
        <strain evidence="3 4">NGL1</strain>
    </source>
</reference>
<evidence type="ECO:0000256" key="1">
    <source>
        <dbReference type="SAM" id="MobiDB-lite"/>
    </source>
</evidence>
<feature type="region of interest" description="Disordered" evidence="1">
    <location>
        <begin position="63"/>
        <end position="106"/>
    </location>
</feature>